<feature type="chain" id="PRO_5015428779" description="Tetratricopeptide repeat-like domain-containing protein" evidence="1">
    <location>
        <begin position="31"/>
        <end position="649"/>
    </location>
</feature>
<dbReference type="AlphaFoldDB" id="A0A2S5SXW2"/>
<evidence type="ECO:0000313" key="3">
    <source>
        <dbReference type="Proteomes" id="UP000238605"/>
    </source>
</evidence>
<keyword evidence="1" id="KW-0732">Signal</keyword>
<protein>
    <recommendedName>
        <fullName evidence="4">Tetratricopeptide repeat-like domain-containing protein</fullName>
    </recommendedName>
</protein>
<evidence type="ECO:0000313" key="2">
    <source>
        <dbReference type="EMBL" id="PPE67458.1"/>
    </source>
</evidence>
<sequence>MRLRSLAPRSWRRVLCTGVAVAVLSLGAGAQTTRGPGPVKDPHYGDGLFHFFQDHYFTALTTLMVSQHFERVPQHADEAEILRGGMLLSYGLHREPGRIFETLIEQGARPSVRDRAWYYLAKIRYQRGYLDEAQAALDRIGQDLPAEFREDHALLRAQVLMAREQYAQAATLLREQVEASRAQARRSDPEPAMRAAYARYNLGVALIRNNETEAGTRWLDEIGKAGANSEEYRVLRDRANVALGFAALQAEQPKQARQFLERVRLHGPQSNKALLGFGWAAASLDQPREALVPWMELAGREGDNAAVLEARIAVPYAQAELGALGLALQGYQDAIAAYEREHAALDESIAAIRAGKLVEGLMSLNPGVEMGWFWQLRELPQMPHGSHLAQVLARHDFQEAFKNYRDLQFLADNLAQWRDKLAAFHDILEHRKQAFADRLPRIQAAARESETGVAALQRRRDAVQAELDRVIAQRDAAALATPRERELLERLARVRETLARVGDAPEAAPLRERHRLAEGVLRWTLDEDYPVRLWEARKAQRVVDEQLARAQEREAALAQAQRDEPARFATFEGRIPALGARIEALAPRVAELTREQQQAVEALAVAELTRQQQRLAAYATQARFAVAQLYDHATRAPGGAQERSDAAPR</sequence>
<evidence type="ECO:0008006" key="4">
    <source>
        <dbReference type="Google" id="ProtNLM"/>
    </source>
</evidence>
<keyword evidence="3" id="KW-1185">Reference proteome</keyword>
<dbReference type="OrthoDB" id="6072288at2"/>
<reference evidence="2 3" key="1">
    <citation type="submission" date="2018-02" db="EMBL/GenBank/DDBJ databases">
        <title>Reclassifiation of [Polyangium] brachysporum DSM 7029 as Guopingzhaonella breviflexa gen. nov., sp. nov., a member of the family Comamonadaceae.</title>
        <authorList>
            <person name="Tang B."/>
        </authorList>
    </citation>
    <scope>NUCLEOTIDE SEQUENCE [LARGE SCALE GENOMIC DNA]</scope>
    <source>
        <strain evidence="2 3">BCRC 80649</strain>
    </source>
</reference>
<dbReference type="SUPFAM" id="SSF48452">
    <property type="entry name" value="TPR-like"/>
    <property type="match status" value="2"/>
</dbReference>
<dbReference type="Gene3D" id="1.25.40.10">
    <property type="entry name" value="Tetratricopeptide repeat domain"/>
    <property type="match status" value="1"/>
</dbReference>
<organism evidence="2 3">
    <name type="scientific">Caldimonas caldifontis</name>
    <dbReference type="NCBI Taxonomy" id="1452508"/>
    <lineage>
        <taxon>Bacteria</taxon>
        <taxon>Pseudomonadati</taxon>
        <taxon>Pseudomonadota</taxon>
        <taxon>Betaproteobacteria</taxon>
        <taxon>Burkholderiales</taxon>
        <taxon>Sphaerotilaceae</taxon>
        <taxon>Caldimonas</taxon>
    </lineage>
</organism>
<feature type="signal peptide" evidence="1">
    <location>
        <begin position="1"/>
        <end position="30"/>
    </location>
</feature>
<comment type="caution">
    <text evidence="2">The sequence shown here is derived from an EMBL/GenBank/DDBJ whole genome shotgun (WGS) entry which is preliminary data.</text>
</comment>
<proteinExistence type="predicted"/>
<accession>A0A2S5SXW2</accession>
<evidence type="ECO:0000256" key="1">
    <source>
        <dbReference type="SAM" id="SignalP"/>
    </source>
</evidence>
<name>A0A2S5SXW2_9BURK</name>
<dbReference type="Proteomes" id="UP000238605">
    <property type="component" value="Unassembled WGS sequence"/>
</dbReference>
<dbReference type="EMBL" id="PSNX01000003">
    <property type="protein sequence ID" value="PPE67458.1"/>
    <property type="molecule type" value="Genomic_DNA"/>
</dbReference>
<gene>
    <name evidence="2" type="ORF">C1704_04680</name>
</gene>
<dbReference type="InterPro" id="IPR011990">
    <property type="entry name" value="TPR-like_helical_dom_sf"/>
</dbReference>
<dbReference type="RefSeq" id="WP_104301461.1">
    <property type="nucleotide sequence ID" value="NZ_PSNX01000003.1"/>
</dbReference>